<feature type="domain" description="AMP-binding enzyme C-terminal" evidence="6">
    <location>
        <begin position="458"/>
        <end position="537"/>
    </location>
</feature>
<keyword evidence="2 7" id="KW-0436">Ligase</keyword>
<gene>
    <name evidence="7" type="ORF">VB776_09005</name>
</gene>
<dbReference type="InterPro" id="IPR025110">
    <property type="entry name" value="AMP-bd_C"/>
</dbReference>
<dbReference type="Gene3D" id="3.40.50.12780">
    <property type="entry name" value="N-terminal domain of ligase-like"/>
    <property type="match status" value="1"/>
</dbReference>
<dbReference type="GO" id="GO:0016874">
    <property type="term" value="F:ligase activity"/>
    <property type="evidence" value="ECO:0007669"/>
    <property type="project" value="UniProtKB-KW"/>
</dbReference>
<accession>A0ABU5S3K9</accession>
<keyword evidence="8" id="KW-1185">Reference proteome</keyword>
<dbReference type="Gene3D" id="3.30.300.30">
    <property type="match status" value="1"/>
</dbReference>
<dbReference type="Pfam" id="PF13193">
    <property type="entry name" value="AMP-binding_C"/>
    <property type="match status" value="1"/>
</dbReference>
<sequence length="556" mass="62322">MNIRKLPSASQAFKYPLLIKSILAYSTMLEPYNEIVYKDTLRYNYFELNRRVRKQANVLKNLEIDGGKTIAVIDYDSHRYLECFFGIPMTGNVLHTINWRLSPAQVLYTINHAQDEVIICHIDFLPLLASIFDEITTVKSIIICADNGEFVNNTTLPIIGEYEALLANASDEYDFEDFDEDAIATTFYTTGTTGNPKGVYFTHRQLVLHTLSISVTFSAIDGACRFNNSDVYMPLTPMFHVHAWGFPYVATMCNTKQVYIGKFEPETVLKCFVKEKVTFSHCVPTILQMFVSHPATQQIDLSRWKVVIGGSALPEALAKAALQRGVDVITGYGMSETCPILSTVYLKPEDVQNTDIDFQVKARTRSGTPAILVDLQLFTEDGKVAEKDGETIGEITARTPWLTQGYFNEPEKSEELWKDGWLHTGDVATMNQSNSLKITDRIKDVIKSGGEWVSSIALENLIGKHEAVQEVAVVGIPDIKWGERPHAMIVLKDGKSLTKEILKDFLQKYVDDQTITAWTIPSSVDFAKAIPKTSVGKIDKKVIRASLANLEEKSLS</sequence>
<dbReference type="InterPro" id="IPR045851">
    <property type="entry name" value="AMP-bd_C_sf"/>
</dbReference>
<evidence type="ECO:0000256" key="2">
    <source>
        <dbReference type="ARBA" id="ARBA00022598"/>
    </source>
</evidence>
<feature type="domain" description="AMP-dependent synthetase/ligase" evidence="5">
    <location>
        <begin position="36"/>
        <end position="407"/>
    </location>
</feature>
<comment type="caution">
    <text evidence="7">The sequence shown here is derived from an EMBL/GenBank/DDBJ whole genome shotgun (WGS) entry which is preliminary data.</text>
</comment>
<evidence type="ECO:0000256" key="3">
    <source>
        <dbReference type="ARBA" id="ARBA00022832"/>
    </source>
</evidence>
<proteinExistence type="inferred from homology"/>
<protein>
    <submittedName>
        <fullName evidence="7">Fatty acid--CoA ligase</fullName>
    </submittedName>
</protein>
<keyword evidence="4" id="KW-0443">Lipid metabolism</keyword>
<dbReference type="NCBIfam" id="NF004837">
    <property type="entry name" value="PRK06187.1"/>
    <property type="match status" value="1"/>
</dbReference>
<dbReference type="EMBL" id="JAYGIL010000009">
    <property type="protein sequence ID" value="MEA5403051.1"/>
    <property type="molecule type" value="Genomic_DNA"/>
</dbReference>
<dbReference type="SUPFAM" id="SSF56801">
    <property type="entry name" value="Acetyl-CoA synthetase-like"/>
    <property type="match status" value="1"/>
</dbReference>
<dbReference type="PANTHER" id="PTHR43859:SF4">
    <property type="entry name" value="BUTANOATE--COA LIGASE AAE1-RELATED"/>
    <property type="match status" value="1"/>
</dbReference>
<evidence type="ECO:0000313" key="7">
    <source>
        <dbReference type="EMBL" id="MEA5403051.1"/>
    </source>
</evidence>
<reference evidence="7 8" key="1">
    <citation type="submission" date="2023-12" db="EMBL/GenBank/DDBJ databases">
        <title>Novel species of the genus Arcicella isolated from rivers.</title>
        <authorList>
            <person name="Lu H."/>
        </authorList>
    </citation>
    <scope>NUCLEOTIDE SEQUENCE [LARGE SCALE GENOMIC DNA]</scope>
    <source>
        <strain evidence="7 8">DC2W</strain>
    </source>
</reference>
<evidence type="ECO:0000259" key="6">
    <source>
        <dbReference type="Pfam" id="PF13193"/>
    </source>
</evidence>
<dbReference type="InterPro" id="IPR000873">
    <property type="entry name" value="AMP-dep_synth/lig_dom"/>
</dbReference>
<dbReference type="Pfam" id="PF00501">
    <property type="entry name" value="AMP-binding"/>
    <property type="match status" value="1"/>
</dbReference>
<dbReference type="InterPro" id="IPR042099">
    <property type="entry name" value="ANL_N_sf"/>
</dbReference>
<dbReference type="Proteomes" id="UP001303899">
    <property type="component" value="Unassembled WGS sequence"/>
</dbReference>
<name>A0ABU5S3K9_9BACT</name>
<keyword evidence="3" id="KW-0276">Fatty acid metabolism</keyword>
<evidence type="ECO:0000256" key="4">
    <source>
        <dbReference type="ARBA" id="ARBA00023098"/>
    </source>
</evidence>
<evidence type="ECO:0000256" key="1">
    <source>
        <dbReference type="ARBA" id="ARBA00006432"/>
    </source>
</evidence>
<dbReference type="RefSeq" id="WP_323328192.1">
    <property type="nucleotide sequence ID" value="NZ_JAYGIL010000009.1"/>
</dbReference>
<evidence type="ECO:0000313" key="8">
    <source>
        <dbReference type="Proteomes" id="UP001303899"/>
    </source>
</evidence>
<organism evidence="7 8">
    <name type="scientific">Arcicella gelida</name>
    <dbReference type="NCBI Taxonomy" id="2984195"/>
    <lineage>
        <taxon>Bacteria</taxon>
        <taxon>Pseudomonadati</taxon>
        <taxon>Bacteroidota</taxon>
        <taxon>Cytophagia</taxon>
        <taxon>Cytophagales</taxon>
        <taxon>Flectobacillaceae</taxon>
        <taxon>Arcicella</taxon>
    </lineage>
</organism>
<dbReference type="PANTHER" id="PTHR43859">
    <property type="entry name" value="ACYL-ACTIVATING ENZYME"/>
    <property type="match status" value="1"/>
</dbReference>
<comment type="similarity">
    <text evidence="1">Belongs to the ATP-dependent AMP-binding enzyme family.</text>
</comment>
<evidence type="ECO:0000259" key="5">
    <source>
        <dbReference type="Pfam" id="PF00501"/>
    </source>
</evidence>